<gene>
    <name evidence="1" type="ORF">NIDE3188</name>
</gene>
<proteinExistence type="predicted"/>
<keyword evidence="2" id="KW-1185">Reference proteome</keyword>
<dbReference type="Proteomes" id="UP000001660">
    <property type="component" value="Chromosome"/>
</dbReference>
<organism evidence="1 2">
    <name type="scientific">Nitrospira defluvii</name>
    <dbReference type="NCBI Taxonomy" id="330214"/>
    <lineage>
        <taxon>Bacteria</taxon>
        <taxon>Pseudomonadati</taxon>
        <taxon>Nitrospirota</taxon>
        <taxon>Nitrospiria</taxon>
        <taxon>Nitrospirales</taxon>
        <taxon>Nitrospiraceae</taxon>
        <taxon>Nitrospira</taxon>
    </lineage>
</organism>
<dbReference type="AlphaFoldDB" id="D8PHZ5"/>
<accession>D8PHZ5</accession>
<protein>
    <submittedName>
        <fullName evidence="1">Uncharacterized protein</fullName>
    </submittedName>
</protein>
<evidence type="ECO:0000313" key="1">
    <source>
        <dbReference type="EMBL" id="CBK42882.1"/>
    </source>
</evidence>
<dbReference type="STRING" id="330214.NIDE3188"/>
<sequence length="81" mass="9656">MAEQGKGLYDHQYGRFRENQGSHQGYEFQHGPVGSVPPPVVTFMDKIKWWTLRGWRRKKILAERDRFQQDIIRIKQSQPKS</sequence>
<dbReference type="KEGG" id="nde:NIDE3188"/>
<dbReference type="EMBL" id="FP929003">
    <property type="protein sequence ID" value="CBK42882.1"/>
    <property type="molecule type" value="Genomic_DNA"/>
</dbReference>
<dbReference type="HOGENOM" id="CLU_2567503_0_0_0"/>
<dbReference type="OrthoDB" id="9801881at2"/>
<reference evidence="1 2" key="1">
    <citation type="journal article" date="2010" name="Proc. Natl. Acad. Sci. U.S.A.">
        <title>A Nitrospira metagenome illuminates the physiology and evolution of globally important nitrite-oxidizing bacteria.</title>
        <authorList>
            <person name="Lucker S."/>
            <person name="Wagner M."/>
            <person name="Maixner F."/>
            <person name="Pelletier E."/>
            <person name="Koch H."/>
            <person name="Vacherie B."/>
            <person name="Rattei T."/>
            <person name="Sinninghe Damste J."/>
            <person name="Spieck E."/>
            <person name="Le Paslier D."/>
            <person name="Daims H."/>
        </authorList>
    </citation>
    <scope>NUCLEOTIDE SEQUENCE [LARGE SCALE GENOMIC DNA]</scope>
</reference>
<evidence type="ECO:0000313" key="2">
    <source>
        <dbReference type="Proteomes" id="UP000001660"/>
    </source>
</evidence>
<name>D8PHZ5_9BACT</name>